<gene>
    <name evidence="1" type="ordered locus">SCATT_27450</name>
</gene>
<dbReference type="KEGG" id="scy:SCATT_27450"/>
<accession>G8X2K0</accession>
<dbReference type="AlphaFoldDB" id="G8X2K0"/>
<proteinExistence type="predicted"/>
<sequence length="45" mass="4885">MFIGGPSCRQKTERVRLAVSVSRAERAIAEIDQVAAVGVARKDEI</sequence>
<name>G8X2K0_STREN</name>
<evidence type="ECO:0000313" key="1">
    <source>
        <dbReference type="EMBL" id="AEW95116.1"/>
    </source>
</evidence>
<reference evidence="2" key="1">
    <citation type="submission" date="2011-12" db="EMBL/GenBank/DDBJ databases">
        <title>Complete genome sequence of Streptomyces cattleya strain DSM 46488.</title>
        <authorList>
            <person name="Ou H.-Y."/>
            <person name="Li P."/>
            <person name="Zhao C."/>
            <person name="O'Hagan D."/>
            <person name="Deng Z."/>
        </authorList>
    </citation>
    <scope>NUCLEOTIDE SEQUENCE [LARGE SCALE GENOMIC DNA]</scope>
    <source>
        <strain evidence="2">ATCC 35852 / DSM 46488 / JCM 4925 / NBRC 14057 / NRRL 8057</strain>
    </source>
</reference>
<dbReference type="Proteomes" id="UP000007842">
    <property type="component" value="Chromosome"/>
</dbReference>
<protein>
    <submittedName>
        <fullName evidence="1">Uncharacterized protein</fullName>
    </submittedName>
</protein>
<organism evidence="1 2">
    <name type="scientific">Streptantibioticus cattleyicolor (strain ATCC 35852 / DSM 46488 / JCM 4925 / NBRC 14057 / NRRL 8057)</name>
    <name type="common">Streptomyces cattleya</name>
    <dbReference type="NCBI Taxonomy" id="1003195"/>
    <lineage>
        <taxon>Bacteria</taxon>
        <taxon>Bacillati</taxon>
        <taxon>Actinomycetota</taxon>
        <taxon>Actinomycetes</taxon>
        <taxon>Kitasatosporales</taxon>
        <taxon>Streptomycetaceae</taxon>
        <taxon>Streptantibioticus</taxon>
    </lineage>
</organism>
<dbReference type="HOGENOM" id="CLU_3205664_0_0_11"/>
<evidence type="ECO:0000313" key="2">
    <source>
        <dbReference type="Proteomes" id="UP000007842"/>
    </source>
</evidence>
<dbReference type="PATRIC" id="fig|1003195.29.peg.2748"/>
<dbReference type="EMBL" id="CP003219">
    <property type="protein sequence ID" value="AEW95116.1"/>
    <property type="molecule type" value="Genomic_DNA"/>
</dbReference>
<keyword evidence="2" id="KW-1185">Reference proteome</keyword>